<evidence type="ECO:0000313" key="1">
    <source>
        <dbReference type="EMBL" id="RLM26763.1"/>
    </source>
</evidence>
<dbReference type="EMBL" id="MJLX01000014">
    <property type="protein sequence ID" value="RLM26763.1"/>
    <property type="molecule type" value="Genomic_DNA"/>
</dbReference>
<dbReference type="GeneID" id="70909741"/>
<proteinExistence type="predicted"/>
<dbReference type="AlphaFoldDB" id="A0AAE8JNV3"/>
<gene>
    <name evidence="1" type="ORF">BIY26_07120</name>
</gene>
<sequence length="170" mass="19390">MTTLRQIELMQHALGISATKREPYRNYFLAGCGHSDNDDLEALVTDGMMTKRPSPDFVGGGKLYHCTKSGEVAAISALPTPPKPTRYSEYLDADSCQDFSEWLLGWKKPEFEYRRDGGRYQYRMFRKSYSDYHGYPVRDVEGNWCNTKKAAKASYKEALKFSKEGLCLSP</sequence>
<comment type="caution">
    <text evidence="1">The sequence shown here is derived from an EMBL/GenBank/DDBJ whole genome shotgun (WGS) entry which is preliminary data.</text>
</comment>
<reference evidence="1 2" key="1">
    <citation type="submission" date="2016-09" db="EMBL/GenBank/DDBJ databases">
        <authorList>
            <person name="Doonan J."/>
            <person name="Pachebat J.A."/>
            <person name="Golyshin P.N."/>
            <person name="Denman S."/>
            <person name="Mcdonald J.E."/>
        </authorList>
    </citation>
    <scope>NUCLEOTIDE SEQUENCE [LARGE SCALE GENOMIC DNA]</scope>
    <source>
        <strain evidence="1 2">FRB141</strain>
    </source>
</reference>
<name>A0AAE8JNV3_9GAMM</name>
<evidence type="ECO:0000313" key="2">
    <source>
        <dbReference type="Proteomes" id="UP000285972"/>
    </source>
</evidence>
<protein>
    <submittedName>
        <fullName evidence="1">Uncharacterized protein</fullName>
    </submittedName>
</protein>
<accession>A0AAE8JNV3</accession>
<dbReference type="Proteomes" id="UP000285972">
    <property type="component" value="Unassembled WGS sequence"/>
</dbReference>
<dbReference type="RefSeq" id="WP_095835650.1">
    <property type="nucleotide sequence ID" value="NZ_CP014137.1"/>
</dbReference>
<organism evidence="1 2">
    <name type="scientific">Brenneria goodwinii</name>
    <dbReference type="NCBI Taxonomy" id="1109412"/>
    <lineage>
        <taxon>Bacteria</taxon>
        <taxon>Pseudomonadati</taxon>
        <taxon>Pseudomonadota</taxon>
        <taxon>Gammaproteobacteria</taxon>
        <taxon>Enterobacterales</taxon>
        <taxon>Pectobacteriaceae</taxon>
        <taxon>Brenneria</taxon>
    </lineage>
</organism>
<dbReference type="KEGG" id="bgj:AWC36_23225"/>